<dbReference type="SMART" id="SM00389">
    <property type="entry name" value="HOX"/>
    <property type="match status" value="1"/>
</dbReference>
<evidence type="ECO:0000259" key="5">
    <source>
        <dbReference type="SMART" id="SM00389"/>
    </source>
</evidence>
<dbReference type="InterPro" id="IPR008422">
    <property type="entry name" value="KN_HD"/>
</dbReference>
<comment type="caution">
    <text evidence="6">The sequence shown here is derived from an EMBL/GenBank/DDBJ whole genome shotgun (WGS) entry which is preliminary data.</text>
</comment>
<keyword evidence="3" id="KW-0371">Homeobox</keyword>
<dbReference type="Proteomes" id="UP000231279">
    <property type="component" value="Unassembled WGS sequence"/>
</dbReference>
<keyword evidence="7" id="KW-1185">Reference proteome</keyword>
<dbReference type="PANTHER" id="PTHR11850">
    <property type="entry name" value="HOMEOBOX PROTEIN TRANSCRIPTION FACTORS"/>
    <property type="match status" value="1"/>
</dbReference>
<evidence type="ECO:0000313" key="7">
    <source>
        <dbReference type="Proteomes" id="UP000231279"/>
    </source>
</evidence>
<dbReference type="SUPFAM" id="SSF46689">
    <property type="entry name" value="Homeodomain-like"/>
    <property type="match status" value="1"/>
</dbReference>
<dbReference type="OrthoDB" id="10056939at2759"/>
<evidence type="ECO:0000256" key="4">
    <source>
        <dbReference type="ARBA" id="ARBA00023242"/>
    </source>
</evidence>
<keyword evidence="4" id="KW-0539">Nucleus</keyword>
<evidence type="ECO:0000256" key="1">
    <source>
        <dbReference type="ARBA" id="ARBA00004123"/>
    </source>
</evidence>
<reference evidence="7" key="1">
    <citation type="journal article" date="2018" name="Gigascience">
        <title>Genome assembly of the Pink Ipe (Handroanthus impetiginosus, Bignoniaceae), a highly valued, ecologically keystone Neotropical timber forest tree.</title>
        <authorList>
            <person name="Silva-Junior O.B."/>
            <person name="Grattapaglia D."/>
            <person name="Novaes E."/>
            <person name="Collevatti R.G."/>
        </authorList>
    </citation>
    <scope>NUCLEOTIDE SEQUENCE [LARGE SCALE GENOMIC DNA]</scope>
    <source>
        <strain evidence="7">cv. UFG-1</strain>
    </source>
</reference>
<dbReference type="GO" id="GO:0003677">
    <property type="term" value="F:DNA binding"/>
    <property type="evidence" value="ECO:0007669"/>
    <property type="project" value="UniProtKB-KW"/>
</dbReference>
<name>A0A2G9G167_9LAMI</name>
<dbReference type="GO" id="GO:0006355">
    <property type="term" value="P:regulation of DNA-templated transcription"/>
    <property type="evidence" value="ECO:0007669"/>
    <property type="project" value="InterPro"/>
</dbReference>
<dbReference type="AlphaFoldDB" id="A0A2G9G167"/>
<dbReference type="EMBL" id="NKXS01008200">
    <property type="protein sequence ID" value="PIM98649.1"/>
    <property type="molecule type" value="Genomic_DNA"/>
</dbReference>
<gene>
    <name evidence="6" type="ORF">CDL12_28870</name>
</gene>
<dbReference type="Pfam" id="PF05920">
    <property type="entry name" value="Homeobox_KN"/>
    <property type="match status" value="1"/>
</dbReference>
<dbReference type="InterPro" id="IPR009057">
    <property type="entry name" value="Homeodomain-like_sf"/>
</dbReference>
<comment type="subcellular location">
    <subcellularLocation>
        <location evidence="1">Nucleus</location>
    </subcellularLocation>
</comment>
<proteinExistence type="predicted"/>
<evidence type="ECO:0000313" key="6">
    <source>
        <dbReference type="EMBL" id="PIM98649.1"/>
    </source>
</evidence>
<dbReference type="Gene3D" id="1.10.10.60">
    <property type="entry name" value="Homeodomain-like"/>
    <property type="match status" value="1"/>
</dbReference>
<dbReference type="GO" id="GO:0005634">
    <property type="term" value="C:nucleus"/>
    <property type="evidence" value="ECO:0007669"/>
    <property type="project" value="UniProtKB-SubCell"/>
</dbReference>
<accession>A0A2G9G167</accession>
<dbReference type="InterPro" id="IPR001356">
    <property type="entry name" value="HD"/>
</dbReference>
<evidence type="ECO:0000256" key="2">
    <source>
        <dbReference type="ARBA" id="ARBA00023125"/>
    </source>
</evidence>
<dbReference type="InterPro" id="IPR050224">
    <property type="entry name" value="TALE_homeobox"/>
</dbReference>
<keyword evidence="2" id="KW-0238">DNA-binding</keyword>
<protein>
    <recommendedName>
        <fullName evidence="5">Homeobox domain-containing protein</fullName>
    </recommendedName>
</protein>
<organism evidence="6 7">
    <name type="scientific">Handroanthus impetiginosus</name>
    <dbReference type="NCBI Taxonomy" id="429701"/>
    <lineage>
        <taxon>Eukaryota</taxon>
        <taxon>Viridiplantae</taxon>
        <taxon>Streptophyta</taxon>
        <taxon>Embryophyta</taxon>
        <taxon>Tracheophyta</taxon>
        <taxon>Spermatophyta</taxon>
        <taxon>Magnoliopsida</taxon>
        <taxon>eudicotyledons</taxon>
        <taxon>Gunneridae</taxon>
        <taxon>Pentapetalae</taxon>
        <taxon>asterids</taxon>
        <taxon>lamiids</taxon>
        <taxon>Lamiales</taxon>
        <taxon>Bignoniaceae</taxon>
        <taxon>Crescentiina</taxon>
        <taxon>Tabebuia alliance</taxon>
        <taxon>Handroanthus</taxon>
    </lineage>
</organism>
<dbReference type="STRING" id="429701.A0A2G9G167"/>
<feature type="domain" description="Homeobox" evidence="5">
    <location>
        <begin position="2"/>
        <end position="89"/>
    </location>
</feature>
<evidence type="ECO:0000256" key="3">
    <source>
        <dbReference type="ARBA" id="ARBA00023155"/>
    </source>
</evidence>
<sequence length="178" mass="20424">MSGGLKVSERAVSILRAWLFDHCLHLYPTDTDKHILATQTGLTRNQTDLSITLPTLVTRNNGFAARSVDQVSKWFINARVRLWKRMVEEKRKEWPKLKLTRKRGSYNQANDNAESLNMSPIPDKEVECSRVSPSEQEFERTNSNIWNQEKRSRIECQDPSMLDGSFMGLVPSLGKSKT</sequence>